<dbReference type="RefSeq" id="WP_041882996.1">
    <property type="nucleotide sequence ID" value="NZ_CP157278.1"/>
</dbReference>
<dbReference type="GO" id="GO:0016787">
    <property type="term" value="F:hydrolase activity"/>
    <property type="evidence" value="ECO:0007669"/>
    <property type="project" value="UniProtKB-KW"/>
</dbReference>
<dbReference type="OrthoDB" id="9803916at2"/>
<evidence type="ECO:0000259" key="2">
    <source>
        <dbReference type="SMART" id="SM00849"/>
    </source>
</evidence>
<dbReference type="InterPro" id="IPR001279">
    <property type="entry name" value="Metallo-B-lactamas"/>
</dbReference>
<dbReference type="InterPro" id="IPR011108">
    <property type="entry name" value="RMMBL"/>
</dbReference>
<dbReference type="InterPro" id="IPR022712">
    <property type="entry name" value="Beta_Casp"/>
</dbReference>
<dbReference type="Gene3D" id="3.60.15.10">
    <property type="entry name" value="Ribonuclease Z/Hydroxyacylglutathione hydrolase-like"/>
    <property type="match status" value="1"/>
</dbReference>
<keyword evidence="1" id="KW-0378">Hydrolase</keyword>
<dbReference type="InterPro" id="IPR036866">
    <property type="entry name" value="RibonucZ/Hydroxyglut_hydro"/>
</dbReference>
<dbReference type="PANTHER" id="PTHR11203:SF37">
    <property type="entry name" value="INTEGRATOR COMPLEX SUBUNIT 11"/>
    <property type="match status" value="1"/>
</dbReference>
<evidence type="ECO:0000259" key="3">
    <source>
        <dbReference type="SMART" id="SM01027"/>
    </source>
</evidence>
<protein>
    <submittedName>
        <fullName evidence="4">Metallo-beta-lactamase</fullName>
    </submittedName>
</protein>
<dbReference type="CDD" id="cd16295">
    <property type="entry name" value="TTHA0252-CPSF-like_MBL-fold"/>
    <property type="match status" value="1"/>
</dbReference>
<dbReference type="PANTHER" id="PTHR11203">
    <property type="entry name" value="CLEAVAGE AND POLYADENYLATION SPECIFICITY FACTOR FAMILY MEMBER"/>
    <property type="match status" value="1"/>
</dbReference>
<accession>A0A0D0GK08</accession>
<evidence type="ECO:0000313" key="5">
    <source>
        <dbReference type="Proteomes" id="UP000032049"/>
    </source>
</evidence>
<gene>
    <name evidence="4" type="ORF">TH53_14755</name>
</gene>
<dbReference type="EMBL" id="JXRA01000061">
    <property type="protein sequence ID" value="KIO76490.1"/>
    <property type="molecule type" value="Genomic_DNA"/>
</dbReference>
<dbReference type="STRING" id="1503925.TH53_14755"/>
<name>A0A0D0GK08_9SPHI</name>
<reference evidence="4 5" key="1">
    <citation type="submission" date="2015-01" db="EMBL/GenBank/DDBJ databases">
        <title>Draft genome sequence of Pedobacter sp. NL19 isolated from sludge of an effluent treatment pond in an abandoned uranium mine.</title>
        <authorList>
            <person name="Santos T."/>
            <person name="Caetano T."/>
            <person name="Covas C."/>
            <person name="Cruz A."/>
            <person name="Mendo S."/>
        </authorList>
    </citation>
    <scope>NUCLEOTIDE SEQUENCE [LARGE SCALE GENOMIC DNA]</scope>
    <source>
        <strain evidence="4 5">NL19</strain>
    </source>
</reference>
<organism evidence="4 5">
    <name type="scientific">Pedobacter lusitanus</name>
    <dbReference type="NCBI Taxonomy" id="1503925"/>
    <lineage>
        <taxon>Bacteria</taxon>
        <taxon>Pseudomonadati</taxon>
        <taxon>Bacteroidota</taxon>
        <taxon>Sphingobacteriia</taxon>
        <taxon>Sphingobacteriales</taxon>
        <taxon>Sphingobacteriaceae</taxon>
        <taxon>Pedobacter</taxon>
    </lineage>
</organism>
<evidence type="ECO:0000313" key="4">
    <source>
        <dbReference type="EMBL" id="KIO76490.1"/>
    </source>
</evidence>
<sequence length="474" mass="52947">MKIAFHGAARAVTGSKHLITLKNNIQILLDCGMFQGMGEATEKLNSYFGFDPSAVTYMILSHAHIDHCGLLPRLVAEGFTGNIFCTPSTMDLARILLLDSAKIQMQDAEYANKKRQQGEEAEEPLYTDDDVIKTLSQFKTVDYDTDFDICPEVKVCFTDAGHIVGSAAVHLTIREDGESTRLTFSGDVGRYGDLLLKSPQTFSQADYIIMESTYGDSLHKDLEPIENMLLEIIRHTCIDKKGKVVIPAFSVGRTQELLYALNNLELKHKLPDVPFYVDSPLSAQATQVLKNHPEVYNNGVKEVLKIDEDPFNFKGLRFIESVEESKALNNDHRPCVIISSSGMAEGGRVRHHINNTIGDQKNTILMVGYASPGSLAGRLLAGDKTVYLFRQNLQVLAEVRSIQSMSAHGDYEDLIQFLSSQDPSKVKQLFLVHGEYPVQQKFAKRLNDHGFKHVAIPEYHQVFDCETQVAYNVV</sequence>
<dbReference type="Pfam" id="PF16661">
    <property type="entry name" value="Lactamase_B_6"/>
    <property type="match status" value="1"/>
</dbReference>
<dbReference type="Pfam" id="PF10996">
    <property type="entry name" value="Beta-Casp"/>
    <property type="match status" value="1"/>
</dbReference>
<feature type="domain" description="Metallo-beta-lactamase" evidence="2">
    <location>
        <begin position="13"/>
        <end position="229"/>
    </location>
</feature>
<dbReference type="Gene3D" id="3.40.50.10890">
    <property type="match status" value="1"/>
</dbReference>
<feature type="domain" description="Beta-Casp" evidence="3">
    <location>
        <begin position="254"/>
        <end position="379"/>
    </location>
</feature>
<dbReference type="Pfam" id="PF07521">
    <property type="entry name" value="RMMBL"/>
    <property type="match status" value="1"/>
</dbReference>
<proteinExistence type="predicted"/>
<comment type="caution">
    <text evidence="4">The sequence shown here is derived from an EMBL/GenBank/DDBJ whole genome shotgun (WGS) entry which is preliminary data.</text>
</comment>
<dbReference type="AlphaFoldDB" id="A0A0D0GK08"/>
<dbReference type="Proteomes" id="UP000032049">
    <property type="component" value="Unassembled WGS sequence"/>
</dbReference>
<evidence type="ECO:0000256" key="1">
    <source>
        <dbReference type="ARBA" id="ARBA00022801"/>
    </source>
</evidence>
<dbReference type="InterPro" id="IPR050698">
    <property type="entry name" value="MBL"/>
</dbReference>
<dbReference type="SUPFAM" id="SSF56281">
    <property type="entry name" value="Metallo-hydrolase/oxidoreductase"/>
    <property type="match status" value="1"/>
</dbReference>
<dbReference type="SMART" id="SM01027">
    <property type="entry name" value="Beta-Casp"/>
    <property type="match status" value="1"/>
</dbReference>
<dbReference type="GO" id="GO:0004521">
    <property type="term" value="F:RNA endonuclease activity"/>
    <property type="evidence" value="ECO:0007669"/>
    <property type="project" value="TreeGrafter"/>
</dbReference>
<keyword evidence="5" id="KW-1185">Reference proteome</keyword>
<dbReference type="SMART" id="SM00849">
    <property type="entry name" value="Lactamase_B"/>
    <property type="match status" value="1"/>
</dbReference>